<dbReference type="GO" id="GO:0003700">
    <property type="term" value="F:DNA-binding transcription factor activity"/>
    <property type="evidence" value="ECO:0007669"/>
    <property type="project" value="TreeGrafter"/>
</dbReference>
<dbReference type="PROSITE" id="PS51063">
    <property type="entry name" value="HTH_CRP_2"/>
    <property type="match status" value="1"/>
</dbReference>
<dbReference type="GO" id="GO:0005829">
    <property type="term" value="C:cytosol"/>
    <property type="evidence" value="ECO:0007669"/>
    <property type="project" value="TreeGrafter"/>
</dbReference>
<dbReference type="SUPFAM" id="SSF46785">
    <property type="entry name" value="Winged helix' DNA-binding domain"/>
    <property type="match status" value="1"/>
</dbReference>
<dbReference type="Proteomes" id="UP000178953">
    <property type="component" value="Unassembled WGS sequence"/>
</dbReference>
<dbReference type="SUPFAM" id="SSF51206">
    <property type="entry name" value="cAMP-binding domain-like"/>
    <property type="match status" value="1"/>
</dbReference>
<dbReference type="RefSeq" id="WP_070351320.1">
    <property type="nucleotide sequence ID" value="NZ_CP043474.1"/>
</dbReference>
<proteinExistence type="predicted"/>
<dbReference type="Pfam" id="PF13545">
    <property type="entry name" value="HTH_Crp_2"/>
    <property type="match status" value="1"/>
</dbReference>
<dbReference type="PANTHER" id="PTHR24567:SF74">
    <property type="entry name" value="HTH-TYPE TRANSCRIPTIONAL REGULATOR ARCR"/>
    <property type="match status" value="1"/>
</dbReference>
<evidence type="ECO:0000256" key="2">
    <source>
        <dbReference type="ARBA" id="ARBA00023125"/>
    </source>
</evidence>
<dbReference type="InterPro" id="IPR012318">
    <property type="entry name" value="HTH_CRP"/>
</dbReference>
<evidence type="ECO:0000256" key="1">
    <source>
        <dbReference type="ARBA" id="ARBA00023015"/>
    </source>
</evidence>
<keyword evidence="7" id="KW-1185">Reference proteome</keyword>
<dbReference type="Gene3D" id="2.60.120.10">
    <property type="entry name" value="Jelly Rolls"/>
    <property type="match status" value="1"/>
</dbReference>
<dbReference type="InterPro" id="IPR014710">
    <property type="entry name" value="RmlC-like_jellyroll"/>
</dbReference>
<dbReference type="SMART" id="SM00100">
    <property type="entry name" value="cNMP"/>
    <property type="match status" value="1"/>
</dbReference>
<evidence type="ECO:0000313" key="6">
    <source>
        <dbReference type="EMBL" id="OFJ55581.1"/>
    </source>
</evidence>
<dbReference type="GO" id="GO:0003677">
    <property type="term" value="F:DNA binding"/>
    <property type="evidence" value="ECO:0007669"/>
    <property type="project" value="UniProtKB-KW"/>
</dbReference>
<dbReference type="InterPro" id="IPR018488">
    <property type="entry name" value="cNMP-bd_CS"/>
</dbReference>
<accession>A0A1E8QBA9</accession>
<dbReference type="AlphaFoldDB" id="A0A1E8QBA9"/>
<protein>
    <recommendedName>
        <fullName evidence="8">Crp/Fnr family transcriptional regulator</fullName>
    </recommendedName>
</protein>
<keyword evidence="2" id="KW-0238">DNA-binding</keyword>
<evidence type="ECO:0000313" key="7">
    <source>
        <dbReference type="Proteomes" id="UP000178953"/>
    </source>
</evidence>
<dbReference type="EMBL" id="MCHX01000002">
    <property type="protein sequence ID" value="OFJ55581.1"/>
    <property type="molecule type" value="Genomic_DNA"/>
</dbReference>
<dbReference type="PROSITE" id="PS00889">
    <property type="entry name" value="CNMP_BINDING_2"/>
    <property type="match status" value="1"/>
</dbReference>
<feature type="domain" description="HTH crp-type" evidence="5">
    <location>
        <begin position="148"/>
        <end position="221"/>
    </location>
</feature>
<dbReference type="SMART" id="SM00419">
    <property type="entry name" value="HTH_CRP"/>
    <property type="match status" value="1"/>
</dbReference>
<reference evidence="6 7" key="1">
    <citation type="submission" date="2016-09" db="EMBL/GenBank/DDBJ databases">
        <title>genome sequence of Mycobacterium sp. 739 SCH.</title>
        <authorList>
            <person name="Greninger A.L."/>
            <person name="Qin X."/>
            <person name="Jerome K."/>
            <person name="Vora S."/>
            <person name="Quinn K."/>
        </authorList>
    </citation>
    <scope>NUCLEOTIDE SEQUENCE [LARGE SCALE GENOMIC DNA]</scope>
    <source>
        <strain evidence="6 7">SCH</strain>
    </source>
</reference>
<dbReference type="PROSITE" id="PS50042">
    <property type="entry name" value="CNMP_BINDING_3"/>
    <property type="match status" value="1"/>
</dbReference>
<dbReference type="InterPro" id="IPR036388">
    <property type="entry name" value="WH-like_DNA-bd_sf"/>
</dbReference>
<dbReference type="OrthoDB" id="892842at2"/>
<dbReference type="InterPro" id="IPR036390">
    <property type="entry name" value="WH_DNA-bd_sf"/>
</dbReference>
<dbReference type="CDD" id="cd00038">
    <property type="entry name" value="CAP_ED"/>
    <property type="match status" value="1"/>
</dbReference>
<dbReference type="PRINTS" id="PR00103">
    <property type="entry name" value="CAMPKINASE"/>
</dbReference>
<evidence type="ECO:0000256" key="3">
    <source>
        <dbReference type="ARBA" id="ARBA00023163"/>
    </source>
</evidence>
<dbReference type="InterPro" id="IPR050397">
    <property type="entry name" value="Env_Response_Regulators"/>
</dbReference>
<name>A0A1E8QBA9_9MYCO</name>
<dbReference type="InterPro" id="IPR018490">
    <property type="entry name" value="cNMP-bd_dom_sf"/>
</dbReference>
<keyword evidence="1" id="KW-0805">Transcription regulation</keyword>
<organism evidence="6 7">
    <name type="scientific">Mycolicibacterium grossiae</name>
    <dbReference type="NCBI Taxonomy" id="1552759"/>
    <lineage>
        <taxon>Bacteria</taxon>
        <taxon>Bacillati</taxon>
        <taxon>Actinomycetota</taxon>
        <taxon>Actinomycetes</taxon>
        <taxon>Mycobacteriales</taxon>
        <taxon>Mycobacteriaceae</taxon>
        <taxon>Mycolicibacterium</taxon>
    </lineage>
</organism>
<keyword evidence="3" id="KW-0804">Transcription</keyword>
<evidence type="ECO:0000259" key="4">
    <source>
        <dbReference type="PROSITE" id="PS50042"/>
    </source>
</evidence>
<feature type="domain" description="Cyclic nucleotide-binding" evidence="4">
    <location>
        <begin position="14"/>
        <end position="134"/>
    </location>
</feature>
<sequence>MTDGRDDPVTRAAIFHGLAPTVVSRVLAAAEPVAFPRGHTILREGDAGDLLYVIGVGHVKVQCGGATGRRTLIALLGPSDVFGELAVLDPGPRSATVRAHTDVRASAIRRAALEAAMYAHPELAERLSCLLAQRIRRTAAKVSETVDNDIVGRVAATLLELARVMGRPEAGVVVVDHGLTQEELSQLVGSRRESVNQALKALARRGWIVSAAGTVTIVQGARLAKRGRVATACRPPSSTTR</sequence>
<dbReference type="Gene3D" id="1.10.10.10">
    <property type="entry name" value="Winged helix-like DNA-binding domain superfamily/Winged helix DNA-binding domain"/>
    <property type="match status" value="1"/>
</dbReference>
<gene>
    <name evidence="6" type="ORF">BEL07_01365</name>
</gene>
<evidence type="ECO:0008006" key="8">
    <source>
        <dbReference type="Google" id="ProtNLM"/>
    </source>
</evidence>
<dbReference type="PANTHER" id="PTHR24567">
    <property type="entry name" value="CRP FAMILY TRANSCRIPTIONAL REGULATORY PROTEIN"/>
    <property type="match status" value="1"/>
</dbReference>
<dbReference type="Pfam" id="PF00027">
    <property type="entry name" value="cNMP_binding"/>
    <property type="match status" value="1"/>
</dbReference>
<evidence type="ECO:0000259" key="5">
    <source>
        <dbReference type="PROSITE" id="PS51063"/>
    </source>
</evidence>
<dbReference type="InterPro" id="IPR000595">
    <property type="entry name" value="cNMP-bd_dom"/>
</dbReference>
<comment type="caution">
    <text evidence="6">The sequence shown here is derived from an EMBL/GenBank/DDBJ whole genome shotgun (WGS) entry which is preliminary data.</text>
</comment>
<dbReference type="FunFam" id="1.10.10.10:FF:000019">
    <property type="entry name" value="Crp/Fnr family transcriptional regulator"/>
    <property type="match status" value="1"/>
</dbReference>